<accession>A0AAE0KFF7</accession>
<comment type="caution">
    <text evidence="1">The sequence shown here is derived from an EMBL/GenBank/DDBJ whole genome shotgun (WGS) entry which is preliminary data.</text>
</comment>
<dbReference type="Proteomes" id="UP001285441">
    <property type="component" value="Unassembled WGS sequence"/>
</dbReference>
<evidence type="ECO:0000313" key="2">
    <source>
        <dbReference type="Proteomes" id="UP001285441"/>
    </source>
</evidence>
<reference evidence="1" key="1">
    <citation type="journal article" date="2023" name="Mol. Phylogenet. Evol.">
        <title>Genome-scale phylogeny and comparative genomics of the fungal order Sordariales.</title>
        <authorList>
            <person name="Hensen N."/>
            <person name="Bonometti L."/>
            <person name="Westerberg I."/>
            <person name="Brannstrom I.O."/>
            <person name="Guillou S."/>
            <person name="Cros-Aarteil S."/>
            <person name="Calhoun S."/>
            <person name="Haridas S."/>
            <person name="Kuo A."/>
            <person name="Mondo S."/>
            <person name="Pangilinan J."/>
            <person name="Riley R."/>
            <person name="LaButti K."/>
            <person name="Andreopoulos B."/>
            <person name="Lipzen A."/>
            <person name="Chen C."/>
            <person name="Yan M."/>
            <person name="Daum C."/>
            <person name="Ng V."/>
            <person name="Clum A."/>
            <person name="Steindorff A."/>
            <person name="Ohm R.A."/>
            <person name="Martin F."/>
            <person name="Silar P."/>
            <person name="Natvig D.O."/>
            <person name="Lalanne C."/>
            <person name="Gautier V."/>
            <person name="Ament-Velasquez S.L."/>
            <person name="Kruys A."/>
            <person name="Hutchinson M.I."/>
            <person name="Powell A.J."/>
            <person name="Barry K."/>
            <person name="Miller A.N."/>
            <person name="Grigoriev I.V."/>
            <person name="Debuchy R."/>
            <person name="Gladieux P."/>
            <person name="Hiltunen Thoren M."/>
            <person name="Johannesson H."/>
        </authorList>
    </citation>
    <scope>NUCLEOTIDE SEQUENCE</scope>
    <source>
        <strain evidence="1">CBS 232.78</strain>
    </source>
</reference>
<protein>
    <submittedName>
        <fullName evidence="1">Uncharacterized protein</fullName>
    </submittedName>
</protein>
<name>A0AAE0KFF7_9PEZI</name>
<dbReference type="EMBL" id="JAULSW010000007">
    <property type="protein sequence ID" value="KAK3375001.1"/>
    <property type="molecule type" value="Genomic_DNA"/>
</dbReference>
<evidence type="ECO:0000313" key="1">
    <source>
        <dbReference type="EMBL" id="KAK3375001.1"/>
    </source>
</evidence>
<organism evidence="1 2">
    <name type="scientific">Podospora didyma</name>
    <dbReference type="NCBI Taxonomy" id="330526"/>
    <lineage>
        <taxon>Eukaryota</taxon>
        <taxon>Fungi</taxon>
        <taxon>Dikarya</taxon>
        <taxon>Ascomycota</taxon>
        <taxon>Pezizomycotina</taxon>
        <taxon>Sordariomycetes</taxon>
        <taxon>Sordariomycetidae</taxon>
        <taxon>Sordariales</taxon>
        <taxon>Podosporaceae</taxon>
        <taxon>Podospora</taxon>
    </lineage>
</organism>
<reference evidence="1" key="2">
    <citation type="submission" date="2023-06" db="EMBL/GenBank/DDBJ databases">
        <authorList>
            <consortium name="Lawrence Berkeley National Laboratory"/>
            <person name="Haridas S."/>
            <person name="Hensen N."/>
            <person name="Bonometti L."/>
            <person name="Westerberg I."/>
            <person name="Brannstrom I.O."/>
            <person name="Guillou S."/>
            <person name="Cros-Aarteil S."/>
            <person name="Calhoun S."/>
            <person name="Kuo A."/>
            <person name="Mondo S."/>
            <person name="Pangilinan J."/>
            <person name="Riley R."/>
            <person name="LaButti K."/>
            <person name="Andreopoulos B."/>
            <person name="Lipzen A."/>
            <person name="Chen C."/>
            <person name="Yanf M."/>
            <person name="Daum C."/>
            <person name="Ng V."/>
            <person name="Clum A."/>
            <person name="Steindorff A."/>
            <person name="Ohm R."/>
            <person name="Martin F."/>
            <person name="Silar P."/>
            <person name="Natvig D."/>
            <person name="Lalanne C."/>
            <person name="Gautier V."/>
            <person name="Ament-velasquez S.L."/>
            <person name="Kruys A."/>
            <person name="Hutchinson M.I."/>
            <person name="Powell A.J."/>
            <person name="Barry K."/>
            <person name="Miller A.N."/>
            <person name="Grigoriev I.V."/>
            <person name="Debuchy R."/>
            <person name="Gladieux P."/>
            <person name="Thoren M.H."/>
            <person name="Johannesson H."/>
        </authorList>
    </citation>
    <scope>NUCLEOTIDE SEQUENCE</scope>
    <source>
        <strain evidence="1">CBS 232.78</strain>
    </source>
</reference>
<sequence length="368" mass="37915">MGINQSNPTCAVNSCLNQVIGYVDSIGFAQYNACRATYGAAQVEVMTLGDLYIDDNGRRFNYRCCGRISTSVETVYETLTSYSQVLETATEYTTTSVLTTFATVTAAPAPTVNKLLGQHIRHHNLATTTSPPPVPLASNCPILEEYSLACSCIYAASDATVTETAVIPSTVEWVTETSTAIPPTSTSILVNTVTVTVPVAATTTLTSTSTGTLTTATSTTTNAATPATPSPRYLVVNNGRRANRYLTSSGGILRISLVSTTASGAQPVSIPADGASPAQLTVPGSSPLVALYAIGGDIISNMYPETGAAATANGHITTTCRSASGVVSCGAPGAGLNFVFDCGSIGLFFGSTNPAPSSCISFTFRLSS</sequence>
<dbReference type="AlphaFoldDB" id="A0AAE0KFF7"/>
<proteinExistence type="predicted"/>
<keyword evidence="2" id="KW-1185">Reference proteome</keyword>
<gene>
    <name evidence="1" type="ORF">B0H63DRAFT_526291</name>
</gene>